<dbReference type="EMBL" id="JAWWNJ010000241">
    <property type="protein sequence ID" value="KAK6968884.1"/>
    <property type="molecule type" value="Genomic_DNA"/>
</dbReference>
<feature type="compositionally biased region" description="Acidic residues" evidence="1">
    <location>
        <begin position="98"/>
        <end position="116"/>
    </location>
</feature>
<feature type="region of interest" description="Disordered" evidence="1">
    <location>
        <begin position="98"/>
        <end position="132"/>
    </location>
</feature>
<feature type="non-terminal residue" evidence="3">
    <location>
        <position position="1"/>
    </location>
</feature>
<sequence>ERVFSDAGNIQSPRRSRLKLEKIDKMTKVADHIAEGIPSKKRPRKNHKSVEKLLNVPRYRFLLEEQDEDSSQQHHSLVSSSADWRSEVARWIADAQEAEDEELAEQLDEESSEDFPESISTAASTSRTSRTKVKKWAKTTLAELFGNAPNPVRRKFSKKAIDAEAELMEALAEAEEDARPDDGAIECSDDEYVP</sequence>
<evidence type="ECO:0000313" key="3">
    <source>
        <dbReference type="EMBL" id="KAK6969695.1"/>
    </source>
</evidence>
<protein>
    <submittedName>
        <fullName evidence="3">Uncharacterized protein</fullName>
    </submittedName>
</protein>
<gene>
    <name evidence="3" type="ORF">R3P38DRAFT_2587431</name>
    <name evidence="2" type="ORF">R3P38DRAFT_2589310</name>
</gene>
<evidence type="ECO:0000313" key="4">
    <source>
        <dbReference type="Proteomes" id="UP001362999"/>
    </source>
</evidence>
<accession>A0AAV9Z4C5</accession>
<organism evidence="3 4">
    <name type="scientific">Favolaschia claudopus</name>
    <dbReference type="NCBI Taxonomy" id="2862362"/>
    <lineage>
        <taxon>Eukaryota</taxon>
        <taxon>Fungi</taxon>
        <taxon>Dikarya</taxon>
        <taxon>Basidiomycota</taxon>
        <taxon>Agaricomycotina</taxon>
        <taxon>Agaricomycetes</taxon>
        <taxon>Agaricomycetidae</taxon>
        <taxon>Agaricales</taxon>
        <taxon>Marasmiineae</taxon>
        <taxon>Mycenaceae</taxon>
        <taxon>Favolaschia</taxon>
    </lineage>
</organism>
<name>A0AAV9Z4C5_9AGAR</name>
<comment type="caution">
    <text evidence="3">The sequence shown here is derived from an EMBL/GenBank/DDBJ whole genome shotgun (WGS) entry which is preliminary data.</text>
</comment>
<dbReference type="EMBL" id="JAWWNJ010000217">
    <property type="protein sequence ID" value="KAK6969695.1"/>
    <property type="molecule type" value="Genomic_DNA"/>
</dbReference>
<feature type="region of interest" description="Disordered" evidence="1">
    <location>
        <begin position="171"/>
        <end position="194"/>
    </location>
</feature>
<proteinExistence type="predicted"/>
<evidence type="ECO:0000313" key="2">
    <source>
        <dbReference type="EMBL" id="KAK6968884.1"/>
    </source>
</evidence>
<keyword evidence="4" id="KW-1185">Reference proteome</keyword>
<reference evidence="3 4" key="1">
    <citation type="journal article" date="2024" name="J Genomics">
        <title>Draft genome sequencing and assembly of Favolaschia claudopus CIRM-BRFM 2984 isolated from oak limbs.</title>
        <authorList>
            <person name="Navarro D."/>
            <person name="Drula E."/>
            <person name="Chaduli D."/>
            <person name="Cazenave R."/>
            <person name="Ahrendt S."/>
            <person name="Wang J."/>
            <person name="Lipzen A."/>
            <person name="Daum C."/>
            <person name="Barry K."/>
            <person name="Grigoriev I.V."/>
            <person name="Favel A."/>
            <person name="Rosso M.N."/>
            <person name="Martin F."/>
        </authorList>
    </citation>
    <scope>NUCLEOTIDE SEQUENCE [LARGE SCALE GENOMIC DNA]</scope>
    <source>
        <strain evidence="3 4">CIRM-BRFM 2984</strain>
    </source>
</reference>
<evidence type="ECO:0000256" key="1">
    <source>
        <dbReference type="SAM" id="MobiDB-lite"/>
    </source>
</evidence>
<feature type="region of interest" description="Disordered" evidence="1">
    <location>
        <begin position="65"/>
        <end position="84"/>
    </location>
</feature>
<dbReference type="AlphaFoldDB" id="A0AAV9Z4C5"/>
<dbReference type="Proteomes" id="UP001362999">
    <property type="component" value="Unassembled WGS sequence"/>
</dbReference>